<feature type="transmembrane region" description="Helical" evidence="3">
    <location>
        <begin position="243"/>
        <end position="264"/>
    </location>
</feature>
<feature type="region of interest" description="Disordered" evidence="2">
    <location>
        <begin position="949"/>
        <end position="1002"/>
    </location>
</feature>
<feature type="transmembrane region" description="Helical" evidence="3">
    <location>
        <begin position="425"/>
        <end position="451"/>
    </location>
</feature>
<dbReference type="InterPro" id="IPR016035">
    <property type="entry name" value="Acyl_Trfase/lysoPLipase"/>
</dbReference>
<sequence length="1201" mass="127901">MANPSLKGAAANLYDNVSAALLREYLYLGKITPSQRIDLRNALANYRQRRRTAVEADPEWLRSDQDLLQFLYESIHSSPERERPTALCFSGGGIRSATFCLGVLQGLARQDRLHQFRYLSSVSGGGYIASWLTSLLGQKGATFDSVTTMLADTAGGSAPAIPPGPARDPMTGGPHDAISRLRAYSNYLSPVLGLSGDMLALIATFVRNLVLNLCVWLPLMATLLLLPRIFVLWMLTPPAQVCVVYASLAAAILLIVWGVAYMVADMPSGIGPGRPVRDRFTLGCFIPVTLAAFLFSLVGVWGDLWSASAWWPGVAAAAGAGANLVGICLGLLLRKRRPNAPFKTQGFTALLLIACGAVGGIILDLALSYAHHQLGKAQAPALLYATVSVPLMLGCFWAQITLCVGITARWTDENMREWWSRASGLWLRVALGWVGLFAIVFYLAPMALAMLSKSLPAGAQLSLGGLIAGGLTSAIGYWSKNGDTLKKKGASLLSRWGSLVFDAIAGVVLLAILVAMSLGVSQLLQTCGPFANEHVCRTTLSAQADFLREEWALEDAAMDDGDRPVAAEAAVYDFVALHASFTHALALCALCAIIGAGLSVTIGANAFSLHGMYGNRLVRAYLGAARRNRDPHWLTGFDPRDNFRLSRAGRTRARRGKVLFPVINMALNLVQPSSTRMAWQQRKAASFTATPLHCGSVGTGYVRTPCYAGPRGMSLGRAMTISGAAASPNMGYHSSPLVTMIMTLFNVRLGWWVANPRLKFARSWRQKEFMGLRALTSEAFGFTTDDRRSVYLSDGGHFENLGLYEMIRRRCHHILVVDAGCDPHYEYADLLGAVRKIRIDFGVRVELPDVLPGQPGARRNCRMAVGRIRYSDRDAAPGATSIDGFIYILKPLLTGREPLDLGDYARSARPGEGPFPQQSTADQFFSESQFESYRMLGLQSVLEVFPKAGGGLWPRPVNPRPGAPGPRFPMGASNDAGPPPPDDETIPEPPPPPPSTGIAGMVQGVGPGVALATALTVGGTVGVVGTVKLSSNQVSLSAQDRKLLRDAAEQKNPPPVAQAPASGSPLVVFDGGASPSPPEPDAAIAQVVEQARDAAQASRKAAEAAAAAASHAAAWTARVPSAPSGPDYSSRLSDMSISLERMNYALNGTPMSPAAAASSAAAGKPASGTVVDGLNDMKKKLTSIDSAVNRRVGRTTGVSEQ</sequence>
<organism evidence="5 6">
    <name type="scientific">Scleromatobacter humisilvae</name>
    <dbReference type="NCBI Taxonomy" id="2897159"/>
    <lineage>
        <taxon>Bacteria</taxon>
        <taxon>Pseudomonadati</taxon>
        <taxon>Pseudomonadota</taxon>
        <taxon>Betaproteobacteria</taxon>
        <taxon>Burkholderiales</taxon>
        <taxon>Sphaerotilaceae</taxon>
        <taxon>Scleromatobacter</taxon>
    </lineage>
</organism>
<feature type="compositionally biased region" description="Low complexity" evidence="2">
    <location>
        <begin position="1152"/>
        <end position="1168"/>
    </location>
</feature>
<dbReference type="InterPro" id="IPR002641">
    <property type="entry name" value="PNPLA_dom"/>
</dbReference>
<evidence type="ECO:0000256" key="3">
    <source>
        <dbReference type="SAM" id="Phobius"/>
    </source>
</evidence>
<feature type="region of interest" description="Disordered" evidence="2">
    <location>
        <begin position="1049"/>
        <end position="1080"/>
    </location>
</feature>
<feature type="transmembrane region" description="Helical" evidence="3">
    <location>
        <begin position="213"/>
        <end position="231"/>
    </location>
</feature>
<feature type="transmembrane region" description="Helical" evidence="3">
    <location>
        <begin position="280"/>
        <end position="302"/>
    </location>
</feature>
<dbReference type="RefSeq" id="WP_275680356.1">
    <property type="nucleotide sequence ID" value="NZ_JAJLJH010000001.1"/>
</dbReference>
<evidence type="ECO:0000313" key="6">
    <source>
        <dbReference type="Proteomes" id="UP001139353"/>
    </source>
</evidence>
<dbReference type="SUPFAM" id="SSF52151">
    <property type="entry name" value="FabD/lysophospholipase-like"/>
    <property type="match status" value="1"/>
</dbReference>
<feature type="transmembrane region" description="Helical" evidence="3">
    <location>
        <begin position="457"/>
        <end position="478"/>
    </location>
</feature>
<dbReference type="PANTHER" id="PTHR10728:SF40">
    <property type="entry name" value="PATATIN FAMILY PROTEIN"/>
    <property type="match status" value="1"/>
</dbReference>
<gene>
    <name evidence="5" type="ORF">LPC04_01230</name>
</gene>
<feature type="domain" description="PNPLA" evidence="4">
    <location>
        <begin position="87"/>
        <end position="140"/>
    </location>
</feature>
<dbReference type="GO" id="GO:0005829">
    <property type="term" value="C:cytosol"/>
    <property type="evidence" value="ECO:0007669"/>
    <property type="project" value="TreeGrafter"/>
</dbReference>
<feature type="compositionally biased region" description="Pro residues" evidence="2">
    <location>
        <begin position="956"/>
        <end position="967"/>
    </location>
</feature>
<keyword evidence="3" id="KW-0812">Transmembrane</keyword>
<dbReference type="EMBL" id="JAJLJH010000001">
    <property type="protein sequence ID" value="MCK9684323.1"/>
    <property type="molecule type" value="Genomic_DNA"/>
</dbReference>
<proteinExistence type="predicted"/>
<evidence type="ECO:0000313" key="5">
    <source>
        <dbReference type="EMBL" id="MCK9684323.1"/>
    </source>
</evidence>
<keyword evidence="3" id="KW-1133">Transmembrane helix</keyword>
<dbReference type="Pfam" id="PF01734">
    <property type="entry name" value="Patatin"/>
    <property type="match status" value="1"/>
</dbReference>
<dbReference type="PANTHER" id="PTHR10728">
    <property type="entry name" value="CYTOSOLIC PHOSPHOLIPASE A2"/>
    <property type="match status" value="1"/>
</dbReference>
<keyword evidence="3" id="KW-0472">Membrane</keyword>
<name>A0A9X1YE59_9BURK</name>
<dbReference type="Proteomes" id="UP001139353">
    <property type="component" value="Unassembled WGS sequence"/>
</dbReference>
<evidence type="ECO:0000259" key="4">
    <source>
        <dbReference type="Pfam" id="PF01734"/>
    </source>
</evidence>
<evidence type="ECO:0000256" key="2">
    <source>
        <dbReference type="SAM" id="MobiDB-lite"/>
    </source>
</evidence>
<evidence type="ECO:0000256" key="1">
    <source>
        <dbReference type="ARBA" id="ARBA00023098"/>
    </source>
</evidence>
<dbReference type="GO" id="GO:0004623">
    <property type="term" value="F:phospholipase A2 activity"/>
    <property type="evidence" value="ECO:0007669"/>
    <property type="project" value="TreeGrafter"/>
</dbReference>
<comment type="caution">
    <text evidence="5">The sequence shown here is derived from an EMBL/GenBank/DDBJ whole genome shotgun (WGS) entry which is preliminary data.</text>
</comment>
<feature type="transmembrane region" description="Helical" evidence="3">
    <location>
        <begin position="499"/>
        <end position="520"/>
    </location>
</feature>
<dbReference type="Gene3D" id="3.40.1090.10">
    <property type="entry name" value="Cytosolic phospholipase A2 catalytic domain"/>
    <property type="match status" value="1"/>
</dbReference>
<protein>
    <submittedName>
        <fullName evidence="5">Patatin-like phospholipase family protein</fullName>
    </submittedName>
</protein>
<feature type="region of interest" description="Disordered" evidence="2">
    <location>
        <begin position="1152"/>
        <end position="1172"/>
    </location>
</feature>
<feature type="transmembrane region" description="Helical" evidence="3">
    <location>
        <begin position="381"/>
        <end position="404"/>
    </location>
</feature>
<keyword evidence="6" id="KW-1185">Reference proteome</keyword>
<keyword evidence="1" id="KW-0443">Lipid metabolism</keyword>
<dbReference type="GO" id="GO:0046475">
    <property type="term" value="P:glycerophospholipid catabolic process"/>
    <property type="evidence" value="ECO:0007669"/>
    <property type="project" value="TreeGrafter"/>
</dbReference>
<feature type="transmembrane region" description="Helical" evidence="3">
    <location>
        <begin position="346"/>
        <end position="369"/>
    </location>
</feature>
<accession>A0A9X1YE59</accession>
<dbReference type="AlphaFoldDB" id="A0A9X1YE59"/>
<feature type="transmembrane region" description="Helical" evidence="3">
    <location>
        <begin position="314"/>
        <end position="334"/>
    </location>
</feature>
<reference evidence="5" key="1">
    <citation type="submission" date="2021-11" db="EMBL/GenBank/DDBJ databases">
        <title>BS-T2-15 a new species belonging to the Comamonadaceae family isolated from the soil of a French oak forest.</title>
        <authorList>
            <person name="Mieszkin S."/>
            <person name="Alain K."/>
        </authorList>
    </citation>
    <scope>NUCLEOTIDE SEQUENCE</scope>
    <source>
        <strain evidence="5">BS-T2-15</strain>
    </source>
</reference>